<dbReference type="AlphaFoldDB" id="A0A1M5NFW6"/>
<keyword evidence="4" id="KW-1185">Reference proteome</keyword>
<feature type="transmembrane region" description="Helical" evidence="2">
    <location>
        <begin position="170"/>
        <end position="189"/>
    </location>
</feature>
<feature type="transmembrane region" description="Helical" evidence="2">
    <location>
        <begin position="126"/>
        <end position="149"/>
    </location>
</feature>
<gene>
    <name evidence="3" type="ORF">SAMN05444320_115114</name>
</gene>
<evidence type="ECO:0000313" key="4">
    <source>
        <dbReference type="Proteomes" id="UP000184501"/>
    </source>
</evidence>
<feature type="transmembrane region" description="Helical" evidence="2">
    <location>
        <begin position="238"/>
        <end position="260"/>
    </location>
</feature>
<evidence type="ECO:0000313" key="3">
    <source>
        <dbReference type="EMBL" id="SHG87853.1"/>
    </source>
</evidence>
<sequence>MPTFRDAATVRAQEPPSTPTSITRTAAALCAAAFGAALAEPHLPGGRDYADDFAPDWSPTVGAALAVPALVLARTAGRRAPRSLVLTTGSAGCALLLWSAGGLVFDLLRAVALLAGVLIIPSEVDWPGMLTRGLALAATSTTAVALRGYQRSAAEGCRGCGRPAHRTRPWFGLLALVAALPHTLTKVYWSLGGTAGATGEREADFANGWGAVVSGVLAMVLALALTQARPRVLPRWTLLTAGWAAAAVLVAPNLPAVTGLLRDVLGEAPPRVRHAIAPEVFPVVSFLVWGVALGLATQDFQRRTRTRTRCPRRE</sequence>
<dbReference type="EMBL" id="FQVN01000015">
    <property type="protein sequence ID" value="SHG87853.1"/>
    <property type="molecule type" value="Genomic_DNA"/>
</dbReference>
<keyword evidence="2" id="KW-0472">Membrane</keyword>
<evidence type="ECO:0000256" key="2">
    <source>
        <dbReference type="SAM" id="Phobius"/>
    </source>
</evidence>
<feature type="transmembrane region" description="Helical" evidence="2">
    <location>
        <begin position="209"/>
        <end position="226"/>
    </location>
</feature>
<keyword evidence="2" id="KW-1133">Transmembrane helix</keyword>
<reference evidence="3 4" key="1">
    <citation type="submission" date="2016-11" db="EMBL/GenBank/DDBJ databases">
        <authorList>
            <person name="Jaros S."/>
            <person name="Januszkiewicz K."/>
            <person name="Wedrychowicz H."/>
        </authorList>
    </citation>
    <scope>NUCLEOTIDE SEQUENCE [LARGE SCALE GENOMIC DNA]</scope>
    <source>
        <strain evidence="3 4">DSM 44523</strain>
    </source>
</reference>
<protein>
    <submittedName>
        <fullName evidence="3">Uncharacterized protein</fullName>
    </submittedName>
</protein>
<name>A0A1M5NFW6_STRHI</name>
<keyword evidence="2" id="KW-0812">Transmembrane</keyword>
<evidence type="ECO:0000256" key="1">
    <source>
        <dbReference type="SAM" id="MobiDB-lite"/>
    </source>
</evidence>
<proteinExistence type="predicted"/>
<dbReference type="Proteomes" id="UP000184501">
    <property type="component" value="Unassembled WGS sequence"/>
</dbReference>
<accession>A0A1M5NFW6</accession>
<organism evidence="3 4">
    <name type="scientific">Streptoalloteichus hindustanus</name>
    <dbReference type="NCBI Taxonomy" id="2017"/>
    <lineage>
        <taxon>Bacteria</taxon>
        <taxon>Bacillati</taxon>
        <taxon>Actinomycetota</taxon>
        <taxon>Actinomycetes</taxon>
        <taxon>Pseudonocardiales</taxon>
        <taxon>Pseudonocardiaceae</taxon>
        <taxon>Streptoalloteichus</taxon>
    </lineage>
</organism>
<feature type="transmembrane region" description="Helical" evidence="2">
    <location>
        <begin position="94"/>
        <end position="120"/>
    </location>
</feature>
<feature type="transmembrane region" description="Helical" evidence="2">
    <location>
        <begin position="280"/>
        <end position="297"/>
    </location>
</feature>
<feature type="region of interest" description="Disordered" evidence="1">
    <location>
        <begin position="1"/>
        <end position="20"/>
    </location>
</feature>
<dbReference type="RefSeq" id="WP_073489631.1">
    <property type="nucleotide sequence ID" value="NZ_FQVN01000015.1"/>
</dbReference>